<gene>
    <name evidence="1" type="ORF">N8K70_03950</name>
</gene>
<reference evidence="1 2" key="1">
    <citation type="submission" date="2023-02" db="EMBL/GenBank/DDBJ databases">
        <title>Microbacterium betulae sp. nov., isolated from birch wood.</title>
        <authorList>
            <person name="Pasciak M."/>
            <person name="Pawlik K.J."/>
            <person name="Martynowski D."/>
            <person name="Laczmanski L."/>
            <person name="Ciekot J."/>
            <person name="Szponar B."/>
            <person name="Wojcik-Fatla A."/>
            <person name="Mackiewicz B."/>
            <person name="Farian E."/>
            <person name="Cholewa G."/>
            <person name="Cholewa A."/>
            <person name="Dutkiewicz J."/>
        </authorList>
    </citation>
    <scope>NUCLEOTIDE SEQUENCE [LARGE SCALE GENOMIC DNA]</scope>
    <source>
        <strain evidence="1 2">AB</strain>
    </source>
</reference>
<evidence type="ECO:0000313" key="1">
    <source>
        <dbReference type="EMBL" id="WOF23844.1"/>
    </source>
</evidence>
<name>A0AA97FKN4_9MICO</name>
<sequence length="70" mass="8054">MASVYGQDPIAFLALEEDDFRLMNLIIAERARIDEERDRGRMDYLAGKTAALTAQAITRWLGKNLPKMRR</sequence>
<protein>
    <submittedName>
        <fullName evidence="1">Uncharacterized protein</fullName>
    </submittedName>
</protein>
<dbReference type="KEGG" id="mbet:N8K70_03950"/>
<organism evidence="1 2">
    <name type="scientific">Microbacterium betulae</name>
    <dbReference type="NCBI Taxonomy" id="2981139"/>
    <lineage>
        <taxon>Bacteria</taxon>
        <taxon>Bacillati</taxon>
        <taxon>Actinomycetota</taxon>
        <taxon>Actinomycetes</taxon>
        <taxon>Micrococcales</taxon>
        <taxon>Microbacteriaceae</taxon>
        <taxon>Microbacterium</taxon>
    </lineage>
</organism>
<dbReference type="Proteomes" id="UP001305498">
    <property type="component" value="Chromosome"/>
</dbReference>
<dbReference type="RefSeq" id="WP_317140315.1">
    <property type="nucleotide sequence ID" value="NZ_CP118157.1"/>
</dbReference>
<proteinExistence type="predicted"/>
<dbReference type="EMBL" id="CP118157">
    <property type="protein sequence ID" value="WOF23844.1"/>
    <property type="molecule type" value="Genomic_DNA"/>
</dbReference>
<dbReference type="AlphaFoldDB" id="A0AA97FKN4"/>
<evidence type="ECO:0000313" key="2">
    <source>
        <dbReference type="Proteomes" id="UP001305498"/>
    </source>
</evidence>
<accession>A0AA97FKN4</accession>
<keyword evidence="2" id="KW-1185">Reference proteome</keyword>